<keyword evidence="6 7" id="KW-0350">Heme biosynthesis</keyword>
<dbReference type="PANTHER" id="PTHR42923">
    <property type="entry name" value="PROTOPORPHYRINOGEN OXIDASE"/>
    <property type="match status" value="1"/>
</dbReference>
<reference evidence="11" key="1">
    <citation type="submission" date="2008-08" db="EMBL/GenBank/DDBJ databases">
        <title>The complete genome sequence of Thermodesulfovibrio yellowstonii strain ATCC 51303 / DSM 11347 / YP87.</title>
        <authorList>
            <person name="Dodson R.J."/>
            <person name="Durkin A.S."/>
            <person name="Wu M."/>
            <person name="Eisen J."/>
            <person name="Sutton G."/>
        </authorList>
    </citation>
    <scope>NUCLEOTIDE SEQUENCE [LARGE SCALE GENOMIC DNA]</scope>
    <source>
        <strain evidence="11">ATCC 51303 / DSM 11347 / YP87</strain>
    </source>
</reference>
<dbReference type="InterPro" id="IPR050464">
    <property type="entry name" value="Zeta_carotene_desat/Oxidored"/>
</dbReference>
<comment type="subcellular location">
    <subcellularLocation>
        <location evidence="7">Cytoplasm</location>
    </subcellularLocation>
</comment>
<comment type="function">
    <text evidence="7">Involved in coproporphyrin-dependent heme b biosynthesis. Catalyzes the oxidation of coproporphyrinogen III to coproporphyrin III.</text>
</comment>
<evidence type="ECO:0000256" key="5">
    <source>
        <dbReference type="ARBA" id="ARBA00023002"/>
    </source>
</evidence>
<dbReference type="InterPro" id="IPR036188">
    <property type="entry name" value="FAD/NAD-bd_sf"/>
</dbReference>
<keyword evidence="8" id="KW-0812">Transmembrane</keyword>
<dbReference type="KEGG" id="tye:THEYE_A0719"/>
<comment type="cofactor">
    <cofactor evidence="1 7">
        <name>FAD</name>
        <dbReference type="ChEBI" id="CHEBI:57692"/>
    </cofactor>
</comment>
<comment type="pathway">
    <text evidence="7">Porphyrin-containing compound metabolism; protoheme biosynthesis.</text>
</comment>
<dbReference type="Gene3D" id="1.10.3110.10">
    <property type="entry name" value="protoporphyrinogen ix oxidase, domain 3"/>
    <property type="match status" value="1"/>
</dbReference>
<protein>
    <recommendedName>
        <fullName evidence="7">Coproporphyrinogen III oxidase</fullName>
        <ecNumber evidence="7">1.3.3.15</ecNumber>
    </recommendedName>
</protein>
<keyword evidence="3 7" id="KW-0274">FAD</keyword>
<name>B5YJZ6_THEYD</name>
<accession>B5YJZ6</accession>
<dbReference type="GO" id="GO:0004729">
    <property type="term" value="F:oxygen-dependent protoporphyrinogen oxidase activity"/>
    <property type="evidence" value="ECO:0007669"/>
    <property type="project" value="UniProtKB-UniRule"/>
</dbReference>
<dbReference type="EMBL" id="CP001147">
    <property type="protein sequence ID" value="ACI20425.1"/>
    <property type="molecule type" value="Genomic_DNA"/>
</dbReference>
<evidence type="ECO:0000259" key="9">
    <source>
        <dbReference type="Pfam" id="PF01593"/>
    </source>
</evidence>
<dbReference type="UniPathway" id="UPA00252"/>
<dbReference type="Gene3D" id="3.50.50.60">
    <property type="entry name" value="FAD/NAD(P)-binding domain"/>
    <property type="match status" value="1"/>
</dbReference>
<keyword evidence="8" id="KW-1133">Transmembrane helix</keyword>
<dbReference type="HOGENOM" id="CLU_009629_3_0_0"/>
<sequence length="450" mass="50258">MGSAEIVIVGGGISGLSLAYFLIQKNSQLNIKIVEAEKRAGGKIITENISGFLCEGGVNGFLSNKPSTISLAKELNIEPLRGSESSKIRYILIDGKLIRVPENPIKFFLTPLLSFSGKIRMLREYFTPPLKEEIDETVESFVSRRVGKEFYEKLIDAMSTGIYAGDPSKMSMKSCFPKVYWLEKRHGGLLKGLIALKKEKKDTKAQPSGVLMSFKGGMSELIQSLERHLSSRILKGKKVLSIDRKNTYYTVHLDDGNFIEAEKVILACPAHESAEILKELSSELSDILKTIPYPPLSVVAFGFKKEQIGFGTSLYGFLIPYREQRKILGTLFDSSIFPNRAPESYVLLRSMIGGRRAPELAMLPDEKLIDTALSELKPLLNIKGDPEFIKIFRWEKAIPQYELGHEDKLNRIEQILSEFSGLYLTGNAYRGVSVNDCIENSLKLAEGIMV</sequence>
<dbReference type="PATRIC" id="fig|289376.4.peg.711"/>
<keyword evidence="8" id="KW-0472">Membrane</keyword>
<proteinExistence type="inferred from homology"/>
<dbReference type="Pfam" id="PF01593">
    <property type="entry name" value="Amino_oxidase"/>
    <property type="match status" value="1"/>
</dbReference>
<dbReference type="GO" id="GO:0006783">
    <property type="term" value="P:heme biosynthetic process"/>
    <property type="evidence" value="ECO:0007669"/>
    <property type="project" value="UniProtKB-UniRule"/>
</dbReference>
<evidence type="ECO:0000256" key="4">
    <source>
        <dbReference type="ARBA" id="ARBA00022946"/>
    </source>
</evidence>
<dbReference type="STRING" id="289376.THEYE_A0719"/>
<dbReference type="SUPFAM" id="SSF51905">
    <property type="entry name" value="FAD/NAD(P)-binding domain"/>
    <property type="match status" value="1"/>
</dbReference>
<evidence type="ECO:0000256" key="3">
    <source>
        <dbReference type="ARBA" id="ARBA00022827"/>
    </source>
</evidence>
<comment type="similarity">
    <text evidence="7">Belongs to the protoporphyrinogen/coproporphyrinogen oxidase family. Coproporphyrinogen III oxidase subfamily.</text>
</comment>
<dbReference type="InParanoid" id="B5YJZ6"/>
<dbReference type="eggNOG" id="COG1232">
    <property type="taxonomic scope" value="Bacteria"/>
</dbReference>
<feature type="domain" description="Amine oxidase" evidence="9">
    <location>
        <begin position="13"/>
        <end position="448"/>
    </location>
</feature>
<evidence type="ECO:0000313" key="10">
    <source>
        <dbReference type="EMBL" id="ACI20425.1"/>
    </source>
</evidence>
<dbReference type="FunFam" id="1.10.3110.10:FF:000002">
    <property type="entry name" value="Protoporphyrinogen oxidase"/>
    <property type="match status" value="1"/>
</dbReference>
<keyword evidence="4" id="KW-0809">Transit peptide</keyword>
<comment type="catalytic activity">
    <reaction evidence="7">
        <text>coproporphyrinogen III + 3 O2 = coproporphyrin III + 3 H2O2</text>
        <dbReference type="Rhea" id="RHEA:43436"/>
        <dbReference type="ChEBI" id="CHEBI:15379"/>
        <dbReference type="ChEBI" id="CHEBI:16240"/>
        <dbReference type="ChEBI" id="CHEBI:57309"/>
        <dbReference type="ChEBI" id="CHEBI:131725"/>
        <dbReference type="EC" id="1.3.3.15"/>
    </reaction>
</comment>
<feature type="transmembrane region" description="Helical" evidence="8">
    <location>
        <begin position="6"/>
        <end position="23"/>
    </location>
</feature>
<evidence type="ECO:0000313" key="11">
    <source>
        <dbReference type="Proteomes" id="UP000000718"/>
    </source>
</evidence>
<dbReference type="GO" id="GO:0005737">
    <property type="term" value="C:cytoplasm"/>
    <property type="evidence" value="ECO:0007669"/>
    <property type="project" value="UniProtKB-SubCell"/>
</dbReference>
<keyword evidence="2 7" id="KW-0285">Flavoprotein</keyword>
<dbReference type="NCBIfam" id="TIGR00562">
    <property type="entry name" value="proto_IX_ox"/>
    <property type="match status" value="1"/>
</dbReference>
<evidence type="ECO:0000256" key="6">
    <source>
        <dbReference type="ARBA" id="ARBA00023133"/>
    </source>
</evidence>
<gene>
    <name evidence="10" type="primary">hemG</name>
    <name evidence="10" type="ordered locus">THEYE_A0719</name>
</gene>
<dbReference type="InterPro" id="IPR004572">
    <property type="entry name" value="Protoporphyrinogen_oxidase"/>
</dbReference>
<organism evidence="10 11">
    <name type="scientific">Thermodesulfovibrio yellowstonii (strain ATCC 51303 / DSM 11347 / YP87)</name>
    <dbReference type="NCBI Taxonomy" id="289376"/>
    <lineage>
        <taxon>Bacteria</taxon>
        <taxon>Pseudomonadati</taxon>
        <taxon>Nitrospirota</taxon>
        <taxon>Thermodesulfovibrionia</taxon>
        <taxon>Thermodesulfovibrionales</taxon>
        <taxon>Thermodesulfovibrionaceae</taxon>
        <taxon>Thermodesulfovibrio</taxon>
    </lineage>
</organism>
<dbReference type="RefSeq" id="WP_012545161.1">
    <property type="nucleotide sequence ID" value="NC_011296.1"/>
</dbReference>
<dbReference type="PANTHER" id="PTHR42923:SF3">
    <property type="entry name" value="PROTOPORPHYRINOGEN OXIDASE"/>
    <property type="match status" value="1"/>
</dbReference>
<evidence type="ECO:0000256" key="2">
    <source>
        <dbReference type="ARBA" id="ARBA00022630"/>
    </source>
</evidence>
<evidence type="ECO:0000256" key="8">
    <source>
        <dbReference type="SAM" id="Phobius"/>
    </source>
</evidence>
<dbReference type="EnsemblBacteria" id="ACI20425">
    <property type="protein sequence ID" value="ACI20425"/>
    <property type="gene ID" value="THEYE_A0719"/>
</dbReference>
<keyword evidence="5 7" id="KW-0560">Oxidoreductase</keyword>
<dbReference type="SUPFAM" id="SSF54373">
    <property type="entry name" value="FAD-linked reductases, C-terminal domain"/>
    <property type="match status" value="1"/>
</dbReference>
<evidence type="ECO:0000256" key="7">
    <source>
        <dbReference type="RuleBase" id="RU364052"/>
    </source>
</evidence>
<keyword evidence="11" id="KW-1185">Reference proteome</keyword>
<dbReference type="EC" id="1.3.3.15" evidence="7"/>
<dbReference type="Proteomes" id="UP000000718">
    <property type="component" value="Chromosome"/>
</dbReference>
<dbReference type="GO" id="GO:0016491">
    <property type="term" value="F:oxidoreductase activity"/>
    <property type="evidence" value="ECO:0000318"/>
    <property type="project" value="GO_Central"/>
</dbReference>
<dbReference type="InterPro" id="IPR002937">
    <property type="entry name" value="Amino_oxidase"/>
</dbReference>
<evidence type="ECO:0000256" key="1">
    <source>
        <dbReference type="ARBA" id="ARBA00001974"/>
    </source>
</evidence>
<dbReference type="Gene3D" id="3.90.660.20">
    <property type="entry name" value="Protoporphyrinogen oxidase, mitochondrial, domain 2"/>
    <property type="match status" value="1"/>
</dbReference>
<dbReference type="OrthoDB" id="9805195at2"/>
<dbReference type="AlphaFoldDB" id="B5YJZ6"/>
<keyword evidence="7" id="KW-0963">Cytoplasm</keyword>
<reference evidence="10 11" key="2">
    <citation type="journal article" date="2015" name="Genome Announc.">
        <title>Genome Sequence of the Sulfate-Reducing Thermophilic Bacterium Thermodesulfovibrio yellowstonii Strain DSM 11347T (Phylum Nitrospirae).</title>
        <authorList>
            <person name="Bhatnagar S."/>
            <person name="Badger J.H."/>
            <person name="Madupu R."/>
            <person name="Khouri H.M."/>
            <person name="O'Connor E.M."/>
            <person name="Robb F.T."/>
            <person name="Ward N.L."/>
            <person name="Eisen J.A."/>
        </authorList>
    </citation>
    <scope>NUCLEOTIDE SEQUENCE [LARGE SCALE GENOMIC DNA]</scope>
    <source>
        <strain evidence="11">ATCC 51303 / DSM 11347 / YP87</strain>
    </source>
</reference>